<dbReference type="RefSeq" id="WP_160755756.1">
    <property type="nucleotide sequence ID" value="NZ_WTYL01000002.1"/>
</dbReference>
<dbReference type="Pfam" id="PF13354">
    <property type="entry name" value="Beta-lactamase2"/>
    <property type="match status" value="1"/>
</dbReference>
<dbReference type="AlphaFoldDB" id="A0A845B1I1"/>
<dbReference type="GO" id="GO:0046677">
    <property type="term" value="P:response to antibiotic"/>
    <property type="evidence" value="ECO:0007669"/>
    <property type="project" value="InterPro"/>
</dbReference>
<dbReference type="SUPFAM" id="SSF56601">
    <property type="entry name" value="beta-lactamase/transpeptidase-like"/>
    <property type="match status" value="1"/>
</dbReference>
<dbReference type="InterPro" id="IPR045155">
    <property type="entry name" value="Beta-lactam_cat"/>
</dbReference>
<dbReference type="GO" id="GO:0008800">
    <property type="term" value="F:beta-lactamase activity"/>
    <property type="evidence" value="ECO:0007669"/>
    <property type="project" value="UniProtKB-EC"/>
</dbReference>
<comment type="similarity">
    <text evidence="2">Belongs to the class-A beta-lactamase family.</text>
</comment>
<evidence type="ECO:0000259" key="4">
    <source>
        <dbReference type="Pfam" id="PF13354"/>
    </source>
</evidence>
<dbReference type="Proteomes" id="UP000431922">
    <property type="component" value="Unassembled WGS sequence"/>
</dbReference>
<evidence type="ECO:0000256" key="2">
    <source>
        <dbReference type="ARBA" id="ARBA00009009"/>
    </source>
</evidence>
<organism evidence="5 6">
    <name type="scientific">Allopontixanthobacter sediminis</name>
    <dbReference type="NCBI Taxonomy" id="1689985"/>
    <lineage>
        <taxon>Bacteria</taxon>
        <taxon>Pseudomonadati</taxon>
        <taxon>Pseudomonadota</taxon>
        <taxon>Alphaproteobacteria</taxon>
        <taxon>Sphingomonadales</taxon>
        <taxon>Erythrobacteraceae</taxon>
        <taxon>Allopontixanthobacter</taxon>
    </lineage>
</organism>
<proteinExistence type="inferred from homology"/>
<protein>
    <recommendedName>
        <fullName evidence="3">beta-lactamase</fullName>
        <ecNumber evidence="3">3.5.2.6</ecNumber>
    </recommendedName>
</protein>
<keyword evidence="6" id="KW-1185">Reference proteome</keyword>
<evidence type="ECO:0000313" key="6">
    <source>
        <dbReference type="Proteomes" id="UP000431922"/>
    </source>
</evidence>
<evidence type="ECO:0000256" key="3">
    <source>
        <dbReference type="ARBA" id="ARBA00012865"/>
    </source>
</evidence>
<dbReference type="Gene3D" id="3.40.710.10">
    <property type="entry name" value="DD-peptidase/beta-lactamase superfamily"/>
    <property type="match status" value="1"/>
</dbReference>
<dbReference type="InterPro" id="IPR012338">
    <property type="entry name" value="Beta-lactam/transpept-like"/>
</dbReference>
<reference evidence="5 6" key="1">
    <citation type="submission" date="2019-12" db="EMBL/GenBank/DDBJ databases">
        <title>Genomic-based taxomic classification of the family Erythrobacteraceae.</title>
        <authorList>
            <person name="Xu L."/>
        </authorList>
    </citation>
    <scope>NUCLEOTIDE SEQUENCE [LARGE SCALE GENOMIC DNA]</scope>
    <source>
        <strain evidence="5 6">KCTC 42453</strain>
    </source>
</reference>
<gene>
    <name evidence="5" type="primary">bla</name>
    <name evidence="5" type="ORF">GRI65_06590</name>
</gene>
<accession>A0A845B1I1</accession>
<dbReference type="OrthoDB" id="9784149at2"/>
<dbReference type="PRINTS" id="PR00118">
    <property type="entry name" value="BLACTAMASEA"/>
</dbReference>
<dbReference type="NCBIfam" id="NF033103">
    <property type="entry name" value="bla_class_A"/>
    <property type="match status" value="1"/>
</dbReference>
<evidence type="ECO:0000313" key="5">
    <source>
        <dbReference type="EMBL" id="MXP44118.1"/>
    </source>
</evidence>
<name>A0A845B1I1_9SPHN</name>
<dbReference type="EC" id="3.5.2.6" evidence="3"/>
<evidence type="ECO:0000256" key="1">
    <source>
        <dbReference type="ARBA" id="ARBA00001526"/>
    </source>
</evidence>
<dbReference type="EMBL" id="WTYL01000002">
    <property type="protein sequence ID" value="MXP44118.1"/>
    <property type="molecule type" value="Genomic_DNA"/>
</dbReference>
<dbReference type="GO" id="GO:0030655">
    <property type="term" value="P:beta-lactam antibiotic catabolic process"/>
    <property type="evidence" value="ECO:0007669"/>
    <property type="project" value="InterPro"/>
</dbReference>
<dbReference type="PROSITE" id="PS51257">
    <property type="entry name" value="PROKAR_LIPOPROTEIN"/>
    <property type="match status" value="1"/>
</dbReference>
<dbReference type="InterPro" id="IPR000871">
    <property type="entry name" value="Beta-lactam_class-A"/>
</dbReference>
<feature type="domain" description="Beta-lactamase class A catalytic" evidence="4">
    <location>
        <begin position="52"/>
        <end position="269"/>
    </location>
</feature>
<comment type="caution">
    <text evidence="5">The sequence shown here is derived from an EMBL/GenBank/DDBJ whole genome shotgun (WGS) entry which is preliminary data.</text>
</comment>
<comment type="catalytic activity">
    <reaction evidence="1">
        <text>a beta-lactam + H2O = a substituted beta-amino acid</text>
        <dbReference type="Rhea" id="RHEA:20401"/>
        <dbReference type="ChEBI" id="CHEBI:15377"/>
        <dbReference type="ChEBI" id="CHEBI:35627"/>
        <dbReference type="ChEBI" id="CHEBI:140347"/>
        <dbReference type="EC" id="3.5.2.6"/>
    </reaction>
</comment>
<sequence>MNCDRRTVLVGTTAGFATVGLLSGCVPLDPGPPGRLAAKLRIIEAAAGGTLGVSIRNTATGQTVGYKADQRFGHCSSFKMSLAALVLKLDQDGTVNAQERIRWTRGDLMPVSPFTTSRVDKGATLLELAEATQKTSDNAAANFLLGRLGGPERLTRFWRDIGDEASRLDRTEPALNNVPPGEVRDTTTPHAMALTNERILFGDVLAAERRALLRQWMEETETGARRVRAGLPKDWNAGDKTGTSTWPGMGGLYVDIGFAVPPGGDANTFAAYYRSPKPQQGTDPVSENVLRQVGEVLAQFAQGTAPSGVTP</sequence>
<dbReference type="PANTHER" id="PTHR35333">
    <property type="entry name" value="BETA-LACTAMASE"/>
    <property type="match status" value="1"/>
</dbReference>
<dbReference type="PANTHER" id="PTHR35333:SF3">
    <property type="entry name" value="BETA-LACTAMASE-TYPE TRANSPEPTIDASE FOLD CONTAINING PROTEIN"/>
    <property type="match status" value="1"/>
</dbReference>